<feature type="chain" id="PRO_5047122372" evidence="1">
    <location>
        <begin position="19"/>
        <end position="320"/>
    </location>
</feature>
<gene>
    <name evidence="2" type="ORF">CITCOLO1_LOCUS17535</name>
</gene>
<dbReference type="InterPro" id="IPR001611">
    <property type="entry name" value="Leu-rich_rpt"/>
</dbReference>
<dbReference type="InterPro" id="IPR046959">
    <property type="entry name" value="PRK1-6/SRF4-like"/>
</dbReference>
<protein>
    <submittedName>
        <fullName evidence="2">Uncharacterized protein</fullName>
    </submittedName>
</protein>
<feature type="signal peptide" evidence="1">
    <location>
        <begin position="1"/>
        <end position="18"/>
    </location>
</feature>
<proteinExistence type="predicted"/>
<evidence type="ECO:0000313" key="3">
    <source>
        <dbReference type="Proteomes" id="UP001642487"/>
    </source>
</evidence>
<dbReference type="Pfam" id="PF00560">
    <property type="entry name" value="LRR_1"/>
    <property type="match status" value="5"/>
</dbReference>
<name>A0ABP0YXL0_9ROSI</name>
<dbReference type="Proteomes" id="UP001642487">
    <property type="component" value="Chromosome 7"/>
</dbReference>
<dbReference type="EMBL" id="OZ021741">
    <property type="protein sequence ID" value="CAK9325275.1"/>
    <property type="molecule type" value="Genomic_DNA"/>
</dbReference>
<keyword evidence="3" id="KW-1185">Reference proteome</keyword>
<organism evidence="2 3">
    <name type="scientific">Citrullus colocynthis</name>
    <name type="common">colocynth</name>
    <dbReference type="NCBI Taxonomy" id="252529"/>
    <lineage>
        <taxon>Eukaryota</taxon>
        <taxon>Viridiplantae</taxon>
        <taxon>Streptophyta</taxon>
        <taxon>Embryophyta</taxon>
        <taxon>Tracheophyta</taxon>
        <taxon>Spermatophyta</taxon>
        <taxon>Magnoliopsida</taxon>
        <taxon>eudicotyledons</taxon>
        <taxon>Gunneridae</taxon>
        <taxon>Pentapetalae</taxon>
        <taxon>rosids</taxon>
        <taxon>fabids</taxon>
        <taxon>Cucurbitales</taxon>
        <taxon>Cucurbitaceae</taxon>
        <taxon>Benincaseae</taxon>
        <taxon>Citrullus</taxon>
    </lineage>
</organism>
<accession>A0ABP0YXL0</accession>
<evidence type="ECO:0000313" key="2">
    <source>
        <dbReference type="EMBL" id="CAK9325275.1"/>
    </source>
</evidence>
<dbReference type="InterPro" id="IPR032675">
    <property type="entry name" value="LRR_dom_sf"/>
</dbReference>
<evidence type="ECO:0000256" key="1">
    <source>
        <dbReference type="SAM" id="SignalP"/>
    </source>
</evidence>
<dbReference type="PANTHER" id="PTHR48007">
    <property type="entry name" value="LEUCINE-RICH REPEAT RECEPTOR-LIKE PROTEIN KINASE PXC1"/>
    <property type="match status" value="1"/>
</dbReference>
<sequence>MFMARFLAVFLFFSLVSAVPTLPADEVEALKEIGKALGKADWNFTANPCGGFGSGWITNSFETGFVNNLTCNCTFQNNSVCHVTKIRLRSQNLPGILPPQLVRLPYLEELDLARNYLSGPIPPEWGASKLVNISLLGNRLTGPIPKEIGNISTLIELILEVNQLSGSLPPELGKLTRLSRLLLSSNNFSGELPSSLGAITTLTDLRISDNHFTGSIPKYIQNWPNLGKLGIQASGLSGPIPSEIGLLTKLLDLRISDLNGGSSSFPPLNSLTKLKTLILRSCNIVGMLPDNLDGLENVKTLSVQFYPLLYCIFRNLDAIP</sequence>
<dbReference type="PANTHER" id="PTHR48007:SF73">
    <property type="entry name" value="LEUCINE-RICH REPEAT-CONTAINING N-TERMINAL PLANT-TYPE DOMAIN-CONTAINING PROTEIN"/>
    <property type="match status" value="1"/>
</dbReference>
<dbReference type="SUPFAM" id="SSF52058">
    <property type="entry name" value="L domain-like"/>
    <property type="match status" value="1"/>
</dbReference>
<reference evidence="2 3" key="1">
    <citation type="submission" date="2024-03" db="EMBL/GenBank/DDBJ databases">
        <authorList>
            <person name="Gkanogiannis A."/>
            <person name="Becerra Lopez-Lavalle L."/>
        </authorList>
    </citation>
    <scope>NUCLEOTIDE SEQUENCE [LARGE SCALE GENOMIC DNA]</scope>
</reference>
<dbReference type="Gene3D" id="3.80.10.10">
    <property type="entry name" value="Ribonuclease Inhibitor"/>
    <property type="match status" value="1"/>
</dbReference>
<keyword evidence="1" id="KW-0732">Signal</keyword>